<reference evidence="3" key="1">
    <citation type="journal article" date="2019" name="Int. J. Syst. Evol. Microbiol.">
        <title>The Global Catalogue of Microorganisms (GCM) 10K type strain sequencing project: providing services to taxonomists for standard genome sequencing and annotation.</title>
        <authorList>
            <consortium name="The Broad Institute Genomics Platform"/>
            <consortium name="The Broad Institute Genome Sequencing Center for Infectious Disease"/>
            <person name="Wu L."/>
            <person name="Ma J."/>
        </authorList>
    </citation>
    <scope>NUCLEOTIDE SEQUENCE [LARGE SCALE GENOMIC DNA]</scope>
    <source>
        <strain evidence="3">LMG 29894</strain>
    </source>
</reference>
<evidence type="ECO:0000313" key="2">
    <source>
        <dbReference type="EMBL" id="MFC4158574.1"/>
    </source>
</evidence>
<sequence length="149" mass="16682">MSQAQGAGVQRSISFGGDFDLPGNAQAVPGSMPGAMGRSSRWSRLFGLTWMSGWTFIARNMRFFLYRTIAVAMCLPIFFILGAIALLVCQFLFNQPLDIHEPSRWTEWLFCIGGLLASGYFARKVHHWVICVIGGFSDEDEWAAWHAND</sequence>
<keyword evidence="1" id="KW-1133">Transmembrane helix</keyword>
<proteinExistence type="predicted"/>
<dbReference type="Proteomes" id="UP001595791">
    <property type="component" value="Unassembled WGS sequence"/>
</dbReference>
<name>A0ABV8MKA5_9NEIS</name>
<dbReference type="RefSeq" id="WP_378161396.1">
    <property type="nucleotide sequence ID" value="NZ_JBHSBU010000001.1"/>
</dbReference>
<organism evidence="2 3">
    <name type="scientific">Chitinimonas lacunae</name>
    <dbReference type="NCBI Taxonomy" id="1963018"/>
    <lineage>
        <taxon>Bacteria</taxon>
        <taxon>Pseudomonadati</taxon>
        <taxon>Pseudomonadota</taxon>
        <taxon>Betaproteobacteria</taxon>
        <taxon>Neisseriales</taxon>
        <taxon>Chitinibacteraceae</taxon>
        <taxon>Chitinimonas</taxon>
    </lineage>
</organism>
<comment type="caution">
    <text evidence="2">The sequence shown here is derived from an EMBL/GenBank/DDBJ whole genome shotgun (WGS) entry which is preliminary data.</text>
</comment>
<protein>
    <submittedName>
        <fullName evidence="2">Uncharacterized protein</fullName>
    </submittedName>
</protein>
<evidence type="ECO:0000313" key="3">
    <source>
        <dbReference type="Proteomes" id="UP001595791"/>
    </source>
</evidence>
<accession>A0ABV8MKA5</accession>
<feature type="transmembrane region" description="Helical" evidence="1">
    <location>
        <begin position="70"/>
        <end position="93"/>
    </location>
</feature>
<evidence type="ECO:0000256" key="1">
    <source>
        <dbReference type="SAM" id="Phobius"/>
    </source>
</evidence>
<gene>
    <name evidence="2" type="ORF">ACFOW7_04275</name>
</gene>
<keyword evidence="1" id="KW-0472">Membrane</keyword>
<dbReference type="EMBL" id="JBHSBU010000001">
    <property type="protein sequence ID" value="MFC4158574.1"/>
    <property type="molecule type" value="Genomic_DNA"/>
</dbReference>
<feature type="transmembrane region" description="Helical" evidence="1">
    <location>
        <begin position="105"/>
        <end position="122"/>
    </location>
</feature>
<keyword evidence="1" id="KW-0812">Transmembrane</keyword>
<keyword evidence="3" id="KW-1185">Reference proteome</keyword>